<dbReference type="EMBL" id="DVIR01000054">
    <property type="protein sequence ID" value="HIS24850.1"/>
    <property type="molecule type" value="Genomic_DNA"/>
</dbReference>
<protein>
    <recommendedName>
        <fullName evidence="4">Peptidase C39-like domain-containing protein</fullName>
    </recommendedName>
</protein>
<sequence>MKKTLKRLALIAMAVVMAATSSLCLGAEDTAAVETPETFETEYTRLQYLSEAYRIMDEDVKSGAAPHWSDSSVIYDERPIYSCYDKIIGYTFAISTDDEPTGYLQLMDYGNGPEFSQSSTLYTPDFLTNADFIEEKSVDGKLYGGLGMYNLIKTESGNYIVLGWDETLTTTECQQVYEETFYRRRADDEQESVTVERPEESVKTEEQLESLYDGIDYPWAVCGDYEDVYITNKKGISQAMQNFSSPLAGANIIGYLKSLEISPIPDSYSDNAILTGMYTAMDTNDYATAAGYTCSGTEESKIQFGFLSFCQSYSAGTPATSVYTSASDITEAKLKSYLDNGCLLLTTVSDYMGSAHSMVIFGYMGSTFYVADGINRGYRCMSRDALSIDHLMTVKF</sequence>
<accession>A0A9D1EPL2</accession>
<evidence type="ECO:0000313" key="3">
    <source>
        <dbReference type="Proteomes" id="UP000823982"/>
    </source>
</evidence>
<dbReference type="AlphaFoldDB" id="A0A9D1EPL2"/>
<evidence type="ECO:0008006" key="4">
    <source>
        <dbReference type="Google" id="ProtNLM"/>
    </source>
</evidence>
<feature type="signal peptide" evidence="1">
    <location>
        <begin position="1"/>
        <end position="27"/>
    </location>
</feature>
<organism evidence="2 3">
    <name type="scientific">Candidatus Faeciplasma gallinarum</name>
    <dbReference type="NCBI Taxonomy" id="2840799"/>
    <lineage>
        <taxon>Bacteria</taxon>
        <taxon>Bacillati</taxon>
        <taxon>Bacillota</taxon>
        <taxon>Clostridia</taxon>
        <taxon>Eubacteriales</taxon>
        <taxon>Oscillospiraceae</taxon>
        <taxon>Oscillospiraceae incertae sedis</taxon>
        <taxon>Candidatus Faeciplasma</taxon>
    </lineage>
</organism>
<name>A0A9D1EPL2_9FIRM</name>
<proteinExistence type="predicted"/>
<keyword evidence="1" id="KW-0732">Signal</keyword>
<feature type="chain" id="PRO_5039674655" description="Peptidase C39-like domain-containing protein" evidence="1">
    <location>
        <begin position="28"/>
        <end position="396"/>
    </location>
</feature>
<reference evidence="2" key="1">
    <citation type="submission" date="2020-10" db="EMBL/GenBank/DDBJ databases">
        <authorList>
            <person name="Gilroy R."/>
        </authorList>
    </citation>
    <scope>NUCLEOTIDE SEQUENCE</scope>
    <source>
        <strain evidence="2">CHK157-1446</strain>
    </source>
</reference>
<gene>
    <name evidence="2" type="ORF">IAD01_05550</name>
</gene>
<comment type="caution">
    <text evidence="2">The sequence shown here is derived from an EMBL/GenBank/DDBJ whole genome shotgun (WGS) entry which is preliminary data.</text>
</comment>
<dbReference type="Proteomes" id="UP000823982">
    <property type="component" value="Unassembled WGS sequence"/>
</dbReference>
<reference evidence="2" key="2">
    <citation type="journal article" date="2021" name="PeerJ">
        <title>Extensive microbial diversity within the chicken gut microbiome revealed by metagenomics and culture.</title>
        <authorList>
            <person name="Gilroy R."/>
            <person name="Ravi A."/>
            <person name="Getino M."/>
            <person name="Pursley I."/>
            <person name="Horton D.L."/>
            <person name="Alikhan N.F."/>
            <person name="Baker D."/>
            <person name="Gharbi K."/>
            <person name="Hall N."/>
            <person name="Watson M."/>
            <person name="Adriaenssens E.M."/>
            <person name="Foster-Nyarko E."/>
            <person name="Jarju S."/>
            <person name="Secka A."/>
            <person name="Antonio M."/>
            <person name="Oren A."/>
            <person name="Chaudhuri R.R."/>
            <person name="La Ragione R."/>
            <person name="Hildebrand F."/>
            <person name="Pallen M.J."/>
        </authorList>
    </citation>
    <scope>NUCLEOTIDE SEQUENCE</scope>
    <source>
        <strain evidence="2">CHK157-1446</strain>
    </source>
</reference>
<evidence type="ECO:0000256" key="1">
    <source>
        <dbReference type="SAM" id="SignalP"/>
    </source>
</evidence>
<evidence type="ECO:0000313" key="2">
    <source>
        <dbReference type="EMBL" id="HIS24850.1"/>
    </source>
</evidence>